<proteinExistence type="predicted"/>
<evidence type="ECO:0000256" key="1">
    <source>
        <dbReference type="SAM" id="MobiDB-lite"/>
    </source>
</evidence>
<organism evidence="2 3">
    <name type="scientific">Venturia inaequalis</name>
    <name type="common">Apple scab fungus</name>
    <dbReference type="NCBI Taxonomy" id="5025"/>
    <lineage>
        <taxon>Eukaryota</taxon>
        <taxon>Fungi</taxon>
        <taxon>Dikarya</taxon>
        <taxon>Ascomycota</taxon>
        <taxon>Pezizomycotina</taxon>
        <taxon>Dothideomycetes</taxon>
        <taxon>Pleosporomycetidae</taxon>
        <taxon>Venturiales</taxon>
        <taxon>Venturiaceae</taxon>
        <taxon>Venturia</taxon>
    </lineage>
</organism>
<reference evidence="2 3" key="1">
    <citation type="submission" date="2019-07" db="EMBL/GenBank/DDBJ databases">
        <title>Venturia inaequalis Genome Resource.</title>
        <authorList>
            <person name="Lichtner F.J."/>
        </authorList>
    </citation>
    <scope>NUCLEOTIDE SEQUENCE [LARGE SCALE GENOMIC DNA]</scope>
    <source>
        <strain evidence="2 3">DMI_063113</strain>
    </source>
</reference>
<sequence>MAGHSSYRQCEATIPLVSQEIDINQEQGVRSISGVFMMTARFDSAKTTSFREDDQLPQRRPASAKTTSLRVVTILGELTADVEAHHLSPVVSHNAITYNPWSRSATASASPNDNSRELESSHDHLTFRRSYHQMTCE</sequence>
<evidence type="ECO:0000313" key="3">
    <source>
        <dbReference type="Proteomes" id="UP000490939"/>
    </source>
</evidence>
<feature type="compositionally biased region" description="Basic and acidic residues" evidence="1">
    <location>
        <begin position="114"/>
        <end position="126"/>
    </location>
</feature>
<comment type="caution">
    <text evidence="2">The sequence shown here is derived from an EMBL/GenBank/DDBJ whole genome shotgun (WGS) entry which is preliminary data.</text>
</comment>
<dbReference type="EMBL" id="WNWR01000224">
    <property type="protein sequence ID" value="KAE9987915.1"/>
    <property type="molecule type" value="Genomic_DNA"/>
</dbReference>
<feature type="compositionally biased region" description="Polar residues" evidence="1">
    <location>
        <begin position="104"/>
        <end position="113"/>
    </location>
</feature>
<feature type="region of interest" description="Disordered" evidence="1">
    <location>
        <begin position="47"/>
        <end position="66"/>
    </location>
</feature>
<keyword evidence="3" id="KW-1185">Reference proteome</keyword>
<evidence type="ECO:0000313" key="2">
    <source>
        <dbReference type="EMBL" id="KAE9987915.1"/>
    </source>
</evidence>
<dbReference type="AlphaFoldDB" id="A0A8H3VH84"/>
<feature type="region of interest" description="Disordered" evidence="1">
    <location>
        <begin position="104"/>
        <end position="126"/>
    </location>
</feature>
<accession>A0A8H3VH84</accession>
<protein>
    <submittedName>
        <fullName evidence="2">Uncharacterized protein</fullName>
    </submittedName>
</protein>
<gene>
    <name evidence="2" type="ORF">EG327_003601</name>
</gene>
<dbReference type="Proteomes" id="UP000490939">
    <property type="component" value="Unassembled WGS sequence"/>
</dbReference>
<name>A0A8H3VH84_VENIN</name>